<name>A0ABU5IGF9_9BURK</name>
<comment type="caution">
    <text evidence="1">The sequence shown here is derived from an EMBL/GenBank/DDBJ whole genome shotgun (WGS) entry which is preliminary data.</text>
</comment>
<reference evidence="1 2" key="1">
    <citation type="submission" date="2023-11" db="EMBL/GenBank/DDBJ databases">
        <title>Draft genome of Azohydromonas lata strain H1 (DSM1123), a polyhydroxyalkanoate producer.</title>
        <authorList>
            <person name="Traversa D."/>
            <person name="D'Addabbo P."/>
            <person name="Pazzani C."/>
            <person name="Manzari C."/>
            <person name="Chiara M."/>
            <person name="Scrascia M."/>
        </authorList>
    </citation>
    <scope>NUCLEOTIDE SEQUENCE [LARGE SCALE GENOMIC DNA]</scope>
    <source>
        <strain evidence="1 2">H1</strain>
    </source>
</reference>
<keyword evidence="2" id="KW-1185">Reference proteome</keyword>
<dbReference type="GO" id="GO:0016787">
    <property type="term" value="F:hydrolase activity"/>
    <property type="evidence" value="ECO:0007669"/>
    <property type="project" value="UniProtKB-KW"/>
</dbReference>
<protein>
    <submittedName>
        <fullName evidence="1">Bpu10I family restriction endonuclease</fullName>
        <ecNumber evidence="1">3.1.21.-</ecNumber>
    </submittedName>
</protein>
<keyword evidence="1" id="KW-0540">Nuclease</keyword>
<dbReference type="EMBL" id="JAXOJX010000024">
    <property type="protein sequence ID" value="MDZ5458018.1"/>
    <property type="molecule type" value="Genomic_DNA"/>
</dbReference>
<dbReference type="GO" id="GO:0004519">
    <property type="term" value="F:endonuclease activity"/>
    <property type="evidence" value="ECO:0007669"/>
    <property type="project" value="UniProtKB-KW"/>
</dbReference>
<dbReference type="RefSeq" id="WP_322466193.1">
    <property type="nucleotide sequence ID" value="NZ_JAXOJX010000024.1"/>
</dbReference>
<evidence type="ECO:0000313" key="1">
    <source>
        <dbReference type="EMBL" id="MDZ5458018.1"/>
    </source>
</evidence>
<sequence length="280" mass="31857">MSNKLEPQTYVHGSKLYRKAEKSSDLRALLPLYDNWRAASLAIAGRSDEEIAALVTLLNAYKDAVEPVLDARPNSAQEVLQPSILEEFFEYLFCHLDAEFELELLRRPESGFIDLAFNPRSLHDLVSCPAYTIRRKDHDFVIGSSLELTMTVPGADQSQNDIIVVPAVAIECKRYLERNMLDECSGTADKVKKATPYCLYFVVAEFLKMDDAAPEMSRIDEIYVLRKQRNSERSALNFTPKPIDAALVIDIYRQVQRHLSRVWWNPQSALTTGKAFNVPR</sequence>
<organism evidence="1 2">
    <name type="scientific">Azohydromonas lata</name>
    <dbReference type="NCBI Taxonomy" id="45677"/>
    <lineage>
        <taxon>Bacteria</taxon>
        <taxon>Pseudomonadati</taxon>
        <taxon>Pseudomonadota</taxon>
        <taxon>Betaproteobacteria</taxon>
        <taxon>Burkholderiales</taxon>
        <taxon>Sphaerotilaceae</taxon>
        <taxon>Azohydromonas</taxon>
    </lineage>
</organism>
<gene>
    <name evidence="1" type="ORF">SM757_15680</name>
</gene>
<dbReference type="Proteomes" id="UP001293718">
    <property type="component" value="Unassembled WGS sequence"/>
</dbReference>
<accession>A0ABU5IGF9</accession>
<proteinExistence type="predicted"/>
<dbReference type="EC" id="3.1.21.-" evidence="1"/>
<keyword evidence="1" id="KW-0378">Hydrolase</keyword>
<evidence type="ECO:0000313" key="2">
    <source>
        <dbReference type="Proteomes" id="UP001293718"/>
    </source>
</evidence>
<keyword evidence="1" id="KW-0255">Endonuclease</keyword>
<dbReference type="Pfam" id="PF09549">
    <property type="entry name" value="RE_Bpu10I"/>
    <property type="match status" value="1"/>
</dbReference>
<dbReference type="InterPro" id="IPR018577">
    <property type="entry name" value="Restrct_endonuc_II_Bpu10I"/>
</dbReference>